<dbReference type="OrthoDB" id="980645at2"/>
<dbReference type="AlphaFoldDB" id="A0A4Q9FEG3"/>
<gene>
    <name evidence="2" type="ORF">EYD45_11915</name>
</gene>
<dbReference type="Proteomes" id="UP000291142">
    <property type="component" value="Unassembled WGS sequence"/>
</dbReference>
<keyword evidence="1" id="KW-1133">Transmembrane helix</keyword>
<dbReference type="EMBL" id="SIRT01000010">
    <property type="protein sequence ID" value="TBN02409.1"/>
    <property type="molecule type" value="Genomic_DNA"/>
</dbReference>
<proteinExistence type="predicted"/>
<dbReference type="RefSeq" id="WP_130964785.1">
    <property type="nucleotide sequence ID" value="NZ_SIRT01000010.1"/>
</dbReference>
<accession>A0A4Q9FEG3</accession>
<feature type="transmembrane region" description="Helical" evidence="1">
    <location>
        <begin position="12"/>
        <end position="34"/>
    </location>
</feature>
<organism evidence="2 3">
    <name type="scientific">Hyunsoonleella flava</name>
    <dbReference type="NCBI Taxonomy" id="2527939"/>
    <lineage>
        <taxon>Bacteria</taxon>
        <taxon>Pseudomonadati</taxon>
        <taxon>Bacteroidota</taxon>
        <taxon>Flavobacteriia</taxon>
        <taxon>Flavobacteriales</taxon>
        <taxon>Flavobacteriaceae</taxon>
    </lineage>
</organism>
<evidence type="ECO:0000256" key="1">
    <source>
        <dbReference type="SAM" id="Phobius"/>
    </source>
</evidence>
<keyword evidence="1" id="KW-0472">Membrane</keyword>
<keyword evidence="1" id="KW-0812">Transmembrane</keyword>
<protein>
    <submittedName>
        <fullName evidence="2">Uncharacterized protein</fullName>
    </submittedName>
</protein>
<evidence type="ECO:0000313" key="3">
    <source>
        <dbReference type="Proteomes" id="UP000291142"/>
    </source>
</evidence>
<keyword evidence="3" id="KW-1185">Reference proteome</keyword>
<evidence type="ECO:0000313" key="2">
    <source>
        <dbReference type="EMBL" id="TBN02409.1"/>
    </source>
</evidence>
<reference evidence="2 3" key="1">
    <citation type="submission" date="2019-02" db="EMBL/GenBank/DDBJ databases">
        <title>Hyunsoonleella sp., isolated from marine sediment.</title>
        <authorList>
            <person name="Liu B.-T."/>
        </authorList>
    </citation>
    <scope>NUCLEOTIDE SEQUENCE [LARGE SCALE GENOMIC DNA]</scope>
    <source>
        <strain evidence="2 3">T58</strain>
    </source>
</reference>
<name>A0A4Q9FEG3_9FLAO</name>
<sequence>MIKVFLHKTTAYFLILSLLTNSINTLAIIGDFVINQDFIAKTLCIQKEDQQGCNGKCHLKKQLAENTTDTNGELPLPENKRTGLDVFCLFSFKISQPTLKSYFSPQVNTIYKLSSFKTTSFEVETPPPIFI</sequence>
<comment type="caution">
    <text evidence="2">The sequence shown here is derived from an EMBL/GenBank/DDBJ whole genome shotgun (WGS) entry which is preliminary data.</text>
</comment>